<dbReference type="AlphaFoldDB" id="A0A2H0U8B6"/>
<comment type="caution">
    <text evidence="2">The sequence shown here is derived from an EMBL/GenBank/DDBJ whole genome shotgun (WGS) entry which is preliminary data.</text>
</comment>
<name>A0A2H0U8B6_9BACT</name>
<dbReference type="Pfam" id="PF00391">
    <property type="entry name" value="PEP-utilizers"/>
    <property type="match status" value="1"/>
</dbReference>
<sequence length="360" mass="40666">MKADDYIKMIKDNGLTHTSSREFPLISASCISLGYTKLLKKAVGYSYNTTGSIGKKNQANFLINENKVGESVGKMLKRKNLNSLIQKMKGFFDKNKQLIMRAKKEKDYFKTLEVILNVYPQVFSQTGFYNSIMRYAQNDQHRAKKLGSLAFFVARDKDVAANLIYPVIEPLIKKCVNKIGKTFCFDGDLLRYTTLQELKKFIKEKKISKNNIIGLSKRRKGYLYLFQKGKEYITSDQDVIHGVYKTFINAKKNINILEGTTAYPGKVTGKVYKAFHGVKISKPGYVLVTNITKPADTPHLKKFAGIITNEGGILSHIAVFAREFKIPSIMSTKIATKVLKNGDLVEVDADRGIVRLLKKS</sequence>
<proteinExistence type="predicted"/>
<dbReference type="Proteomes" id="UP000229128">
    <property type="component" value="Unassembled WGS sequence"/>
</dbReference>
<dbReference type="EMBL" id="PFBQ01000018">
    <property type="protein sequence ID" value="PIR80983.1"/>
    <property type="molecule type" value="Genomic_DNA"/>
</dbReference>
<organism evidence="2 3">
    <name type="scientific">Candidatus Kuenenbacteria bacterium CG10_big_fil_rev_8_21_14_0_10_39_14</name>
    <dbReference type="NCBI Taxonomy" id="1974619"/>
    <lineage>
        <taxon>Bacteria</taxon>
        <taxon>Candidatus Kueneniibacteriota</taxon>
    </lineage>
</organism>
<feature type="domain" description="PEP-utilising enzyme mobile" evidence="1">
    <location>
        <begin position="282"/>
        <end position="352"/>
    </location>
</feature>
<gene>
    <name evidence="2" type="ORF">COU24_01035</name>
</gene>
<protein>
    <recommendedName>
        <fullName evidence="1">PEP-utilising enzyme mobile domain-containing protein</fullName>
    </recommendedName>
</protein>
<dbReference type="PANTHER" id="PTHR43615">
    <property type="entry name" value="PHOSPHOENOLPYRUVATE SYNTHASE-RELATED"/>
    <property type="match status" value="1"/>
</dbReference>
<reference evidence="3" key="1">
    <citation type="submission" date="2017-09" db="EMBL/GenBank/DDBJ databases">
        <title>Depth-based differentiation of microbial function through sediment-hosted aquifers and enrichment of novel symbionts in the deep terrestrial subsurface.</title>
        <authorList>
            <person name="Probst A.J."/>
            <person name="Ladd B."/>
            <person name="Jarett J.K."/>
            <person name="Geller-Mcgrath D.E."/>
            <person name="Sieber C.M.K."/>
            <person name="Emerson J.B."/>
            <person name="Anantharaman K."/>
            <person name="Thomas B.C."/>
            <person name="Malmstrom R."/>
            <person name="Stieglmeier M."/>
            <person name="Klingl A."/>
            <person name="Woyke T."/>
            <person name="Ryan C.M."/>
            <person name="Banfield J.F."/>
        </authorList>
    </citation>
    <scope>NUCLEOTIDE SEQUENCE [LARGE SCALE GENOMIC DNA]</scope>
</reference>
<evidence type="ECO:0000313" key="3">
    <source>
        <dbReference type="Proteomes" id="UP000229128"/>
    </source>
</evidence>
<evidence type="ECO:0000259" key="1">
    <source>
        <dbReference type="Pfam" id="PF00391"/>
    </source>
</evidence>
<dbReference type="InterPro" id="IPR051549">
    <property type="entry name" value="PEP_Utilizing_Enz"/>
</dbReference>
<dbReference type="Gene3D" id="3.50.30.10">
    <property type="entry name" value="Phosphohistidine domain"/>
    <property type="match status" value="1"/>
</dbReference>
<dbReference type="PANTHER" id="PTHR43615:SF1">
    <property type="entry name" value="PPDK_N DOMAIN-CONTAINING PROTEIN"/>
    <property type="match status" value="1"/>
</dbReference>
<dbReference type="SUPFAM" id="SSF52009">
    <property type="entry name" value="Phosphohistidine domain"/>
    <property type="match status" value="1"/>
</dbReference>
<accession>A0A2H0U8B6</accession>
<dbReference type="InterPro" id="IPR008279">
    <property type="entry name" value="PEP-util_enz_mobile_dom"/>
</dbReference>
<dbReference type="GO" id="GO:0016772">
    <property type="term" value="F:transferase activity, transferring phosphorus-containing groups"/>
    <property type="evidence" value="ECO:0007669"/>
    <property type="project" value="InterPro"/>
</dbReference>
<dbReference type="InterPro" id="IPR036637">
    <property type="entry name" value="Phosphohistidine_dom_sf"/>
</dbReference>
<evidence type="ECO:0000313" key="2">
    <source>
        <dbReference type="EMBL" id="PIR80983.1"/>
    </source>
</evidence>